<dbReference type="KEGG" id="psco:LY89DRAFT_736321"/>
<name>A0A194X251_MOLSC</name>
<proteinExistence type="predicted"/>
<sequence>MSSYVVKQMPDAVTKTVDGRQSPESWGSKAAPLAVQKVQPWREWAEPENIRTFKATCGPLHPDVRLQQQRDEHGGAGGVDLHIHDHKSAYRRVERVGCLLRRTKDDGKMPGVAFTS</sequence>
<accession>A0A194X251</accession>
<dbReference type="Proteomes" id="UP000070700">
    <property type="component" value="Unassembled WGS sequence"/>
</dbReference>
<protein>
    <submittedName>
        <fullName evidence="1">Uncharacterized protein</fullName>
    </submittedName>
</protein>
<evidence type="ECO:0000313" key="2">
    <source>
        <dbReference type="Proteomes" id="UP000070700"/>
    </source>
</evidence>
<reference evidence="1 2" key="1">
    <citation type="submission" date="2015-10" db="EMBL/GenBank/DDBJ databases">
        <title>Full genome of DAOMC 229536 Phialocephala scopiformis, a fungal endophyte of spruce producing the potent anti-insectan compound rugulosin.</title>
        <authorList>
            <consortium name="DOE Joint Genome Institute"/>
            <person name="Walker A.K."/>
            <person name="Frasz S.L."/>
            <person name="Seifert K.A."/>
            <person name="Miller J.D."/>
            <person name="Mondo S.J."/>
            <person name="Labutti K."/>
            <person name="Lipzen A."/>
            <person name="Dockter R."/>
            <person name="Kennedy M."/>
            <person name="Grigoriev I.V."/>
            <person name="Spatafora J.W."/>
        </authorList>
    </citation>
    <scope>NUCLEOTIDE SEQUENCE [LARGE SCALE GENOMIC DNA]</scope>
    <source>
        <strain evidence="1 2">CBS 120377</strain>
    </source>
</reference>
<evidence type="ECO:0000313" key="1">
    <source>
        <dbReference type="EMBL" id="KUJ14276.1"/>
    </source>
</evidence>
<organism evidence="1 2">
    <name type="scientific">Mollisia scopiformis</name>
    <name type="common">Conifer needle endophyte fungus</name>
    <name type="synonym">Phialocephala scopiformis</name>
    <dbReference type="NCBI Taxonomy" id="149040"/>
    <lineage>
        <taxon>Eukaryota</taxon>
        <taxon>Fungi</taxon>
        <taxon>Dikarya</taxon>
        <taxon>Ascomycota</taxon>
        <taxon>Pezizomycotina</taxon>
        <taxon>Leotiomycetes</taxon>
        <taxon>Helotiales</taxon>
        <taxon>Mollisiaceae</taxon>
        <taxon>Mollisia</taxon>
    </lineage>
</organism>
<dbReference type="InParanoid" id="A0A194X251"/>
<dbReference type="AlphaFoldDB" id="A0A194X251"/>
<keyword evidence="2" id="KW-1185">Reference proteome</keyword>
<dbReference type="GeneID" id="28829836"/>
<gene>
    <name evidence="1" type="ORF">LY89DRAFT_736321</name>
</gene>
<dbReference type="RefSeq" id="XP_018068631.1">
    <property type="nucleotide sequence ID" value="XM_018220110.1"/>
</dbReference>
<dbReference type="EMBL" id="KQ947420">
    <property type="protein sequence ID" value="KUJ14276.1"/>
    <property type="molecule type" value="Genomic_DNA"/>
</dbReference>